<feature type="domain" description="Hydantoinase B/oxoprolinase" evidence="1">
    <location>
        <begin position="53"/>
        <end position="628"/>
    </location>
</feature>
<dbReference type="RefSeq" id="WP_100668093.1">
    <property type="nucleotide sequence ID" value="NZ_CP024955.1"/>
</dbReference>
<gene>
    <name evidence="2" type="ORF">CVV65_10565</name>
</gene>
<dbReference type="PANTHER" id="PTHR11365">
    <property type="entry name" value="5-OXOPROLINASE RELATED"/>
    <property type="match status" value="1"/>
</dbReference>
<dbReference type="GO" id="GO:0006749">
    <property type="term" value="P:glutathione metabolic process"/>
    <property type="evidence" value="ECO:0007669"/>
    <property type="project" value="TreeGrafter"/>
</dbReference>
<organism evidence="2 3">
    <name type="scientific">Kyrpidia spormannii</name>
    <dbReference type="NCBI Taxonomy" id="2055160"/>
    <lineage>
        <taxon>Bacteria</taxon>
        <taxon>Bacillati</taxon>
        <taxon>Bacillota</taxon>
        <taxon>Bacilli</taxon>
        <taxon>Bacillales</taxon>
        <taxon>Alicyclobacillaceae</taxon>
        <taxon>Kyrpidia</taxon>
    </lineage>
</organism>
<evidence type="ECO:0000259" key="1">
    <source>
        <dbReference type="Pfam" id="PF02538"/>
    </source>
</evidence>
<evidence type="ECO:0000313" key="2">
    <source>
        <dbReference type="EMBL" id="ATY85309.1"/>
    </source>
</evidence>
<dbReference type="GO" id="GO:0017168">
    <property type="term" value="F:5-oxoprolinase (ATP-hydrolyzing) activity"/>
    <property type="evidence" value="ECO:0007669"/>
    <property type="project" value="TreeGrafter"/>
</dbReference>
<dbReference type="Proteomes" id="UP000231932">
    <property type="component" value="Chromosome"/>
</dbReference>
<protein>
    <submittedName>
        <fullName evidence="2">Acetone carboxylase subunit alpha</fullName>
    </submittedName>
</protein>
<dbReference type="KEGG" id="kyr:CVV65_10565"/>
<dbReference type="AlphaFoldDB" id="A0A2K8N7I0"/>
<proteinExistence type="predicted"/>
<dbReference type="EMBL" id="CP024955">
    <property type="protein sequence ID" value="ATY85309.1"/>
    <property type="molecule type" value="Genomic_DNA"/>
</dbReference>
<dbReference type="PANTHER" id="PTHR11365:SF23">
    <property type="entry name" value="HYPOTHETICAL 5-OXOPROLINASE (EUROFUNG)-RELATED"/>
    <property type="match status" value="1"/>
</dbReference>
<dbReference type="InterPro" id="IPR003692">
    <property type="entry name" value="Hydantoinase_B"/>
</dbReference>
<evidence type="ECO:0000313" key="3">
    <source>
        <dbReference type="Proteomes" id="UP000231932"/>
    </source>
</evidence>
<sequence>MGEGLKPSTAVHPQVAIGWGGKTLKEMLEESERVFKETGRYAGLDRLSLREEDPIRYERIFSLLRGGLVNARETALNISASPIVKEIGELCFALYTPEGDSIALSTGIIVHVHTMSDAIKFMIRNNWEVSPGIRSGDIFSNNNSIIGDVHTADVHTIIPIFWEGEIIGWAGGVTHEIDVGAVTPGSMAFGHEDRYGDGLLLSCEKAGENDEFYQSYLKKVSDSVRAEMYWVLDERTRLAGCHMIRDQVYRVIQEEGIETYKRFIREVIEEGRRSFKERVKEVTFPGIYESPRFTDVPWKDDPTVSHKARRDTLMHAPLTIQIGADGDFNMSYEGANKWGYHSFNCAPSPMQGALWVQMTQSLIPNDKVNDGAYLATSLKLPYGSWCNPDYEKVSTTLSWHFLIPAFTGLIRSLARAYYSRGYLEEISASFPLTGNILQGGGKNHYGVESAFTNFEMSSEGTGAMYFKDGEDSTAAMWNPEGDMGEAETWESLEPLLYLGRSLKPMTPGPGKYRGGAGIESVRMLYRTDEQTLFNGLADGHVFGSAGIFGGYPGNAGYRHSLHGTNMKEIIQNQRPYPTRDGDPEHSEVDEVIRAEENVFDKHATAGPQIFREYDIYVSVHRGGPGLGDVLERDPHLVEKDLNEGYLLPRYAESIYGVVAEQSADGTWKADLEKTAARREQMRKERLARAIPAEAFLERERDRILHRDFIEPVLEMYQSSMDLSPEWREKFLKFWDLPDDFRMVNG</sequence>
<dbReference type="InterPro" id="IPR045079">
    <property type="entry name" value="Oxoprolinase-like"/>
</dbReference>
<name>A0A2K8N7I0_9BACL</name>
<dbReference type="Pfam" id="PF02538">
    <property type="entry name" value="Hydantoinase_B"/>
    <property type="match status" value="1"/>
</dbReference>
<reference evidence="3" key="1">
    <citation type="submission" date="2017-11" db="EMBL/GenBank/DDBJ databases">
        <title>Complete Genome Sequence of Kyrpidia sp. Strain EA-1, a thermophilic, hydrogen-oxidizing Bacterium, isolated from the Azores.</title>
        <authorList>
            <person name="Reiner J.E."/>
            <person name="Lapp C.J."/>
            <person name="Bunk B."/>
            <person name="Gescher J."/>
        </authorList>
    </citation>
    <scope>NUCLEOTIDE SEQUENCE [LARGE SCALE GENOMIC DNA]</scope>
    <source>
        <strain evidence="3">EA-1</strain>
    </source>
</reference>
<keyword evidence="3" id="KW-1185">Reference proteome</keyword>
<dbReference type="OrthoDB" id="102473at2"/>
<dbReference type="GO" id="GO:0005829">
    <property type="term" value="C:cytosol"/>
    <property type="evidence" value="ECO:0007669"/>
    <property type="project" value="TreeGrafter"/>
</dbReference>
<accession>A0A2K8N7I0</accession>